<reference evidence="2" key="1">
    <citation type="journal article" date="2019" name="Int. J. Syst. Evol. Microbiol.">
        <title>The Global Catalogue of Microorganisms (GCM) 10K type strain sequencing project: providing services to taxonomists for standard genome sequencing and annotation.</title>
        <authorList>
            <consortium name="The Broad Institute Genomics Platform"/>
            <consortium name="The Broad Institute Genome Sequencing Center for Infectious Disease"/>
            <person name="Wu L."/>
            <person name="Ma J."/>
        </authorList>
    </citation>
    <scope>NUCLEOTIDE SEQUENCE [LARGE SCALE GENOMIC DNA]</scope>
    <source>
        <strain evidence="2">JCM 3369</strain>
    </source>
</reference>
<comment type="caution">
    <text evidence="1">The sequence shown here is derived from an EMBL/GenBank/DDBJ whole genome shotgun (WGS) entry which is preliminary data.</text>
</comment>
<sequence>MIIDFEREGRGNLLPNGEPVDLATADSGNLLYSLFPGRLILRSGSVDLSTAGSESGHLSLLNVVTYFPRAFSDAIAKGRGSVPFFDQDDVVKIIVTDVEVQVTRTYGDGVIHQQTRVLHRTVELPQHQPDPPH</sequence>
<protein>
    <submittedName>
        <fullName evidence="1">Uncharacterized protein</fullName>
    </submittedName>
</protein>
<dbReference type="RefSeq" id="WP_160825148.1">
    <property type="nucleotide sequence ID" value="NZ_JBHSXS010000011.1"/>
</dbReference>
<dbReference type="Proteomes" id="UP001596380">
    <property type="component" value="Unassembled WGS sequence"/>
</dbReference>
<gene>
    <name evidence="1" type="ORF">ACFQKB_19705</name>
</gene>
<keyword evidence="2" id="KW-1185">Reference proteome</keyword>
<dbReference type="EMBL" id="JBHSXS010000011">
    <property type="protein sequence ID" value="MFC6881988.1"/>
    <property type="molecule type" value="Genomic_DNA"/>
</dbReference>
<organism evidence="1 2">
    <name type="scientific">Actinomadura yumaensis</name>
    <dbReference type="NCBI Taxonomy" id="111807"/>
    <lineage>
        <taxon>Bacteria</taxon>
        <taxon>Bacillati</taxon>
        <taxon>Actinomycetota</taxon>
        <taxon>Actinomycetes</taxon>
        <taxon>Streptosporangiales</taxon>
        <taxon>Thermomonosporaceae</taxon>
        <taxon>Actinomadura</taxon>
    </lineage>
</organism>
<evidence type="ECO:0000313" key="1">
    <source>
        <dbReference type="EMBL" id="MFC6881988.1"/>
    </source>
</evidence>
<evidence type="ECO:0000313" key="2">
    <source>
        <dbReference type="Proteomes" id="UP001596380"/>
    </source>
</evidence>
<name>A0ABW2CJL9_9ACTN</name>
<accession>A0ABW2CJL9</accession>
<proteinExistence type="predicted"/>